<keyword evidence="1" id="KW-1133">Transmembrane helix</keyword>
<keyword evidence="1" id="KW-0812">Transmembrane</keyword>
<dbReference type="AlphaFoldDB" id="A0AAE3J6G6"/>
<gene>
    <name evidence="3" type="ORF">LKD71_06865</name>
</gene>
<evidence type="ECO:0000313" key="4">
    <source>
        <dbReference type="Proteomes" id="UP001197875"/>
    </source>
</evidence>
<evidence type="ECO:0000256" key="1">
    <source>
        <dbReference type="SAM" id="Phobius"/>
    </source>
</evidence>
<feature type="transmembrane region" description="Helical" evidence="1">
    <location>
        <begin position="116"/>
        <end position="135"/>
    </location>
</feature>
<feature type="domain" description="DUF4367" evidence="2">
    <location>
        <begin position="192"/>
        <end position="300"/>
    </location>
</feature>
<proteinExistence type="predicted"/>
<evidence type="ECO:0000259" key="2">
    <source>
        <dbReference type="Pfam" id="PF14285"/>
    </source>
</evidence>
<comment type="caution">
    <text evidence="3">The sequence shown here is derived from an EMBL/GenBank/DDBJ whole genome shotgun (WGS) entry which is preliminary data.</text>
</comment>
<dbReference type="RefSeq" id="WP_227614860.1">
    <property type="nucleotide sequence ID" value="NZ_JAJEPR010000008.1"/>
</dbReference>
<dbReference type="EMBL" id="JAJEPR010000008">
    <property type="protein sequence ID" value="MCC2189525.1"/>
    <property type="molecule type" value="Genomic_DNA"/>
</dbReference>
<reference evidence="3 4" key="1">
    <citation type="submission" date="2021-10" db="EMBL/GenBank/DDBJ databases">
        <title>Anaerobic single-cell dispensing facilitates the cultivation of human gut bacteria.</title>
        <authorList>
            <person name="Afrizal A."/>
        </authorList>
    </citation>
    <scope>NUCLEOTIDE SEQUENCE [LARGE SCALE GENOMIC DNA]</scope>
    <source>
        <strain evidence="3 4">CLA-AA-H277</strain>
    </source>
</reference>
<organism evidence="3 4">
    <name type="scientific">Fusicatenibacter faecihominis</name>
    <dbReference type="NCBI Taxonomy" id="2881276"/>
    <lineage>
        <taxon>Bacteria</taxon>
        <taxon>Bacillati</taxon>
        <taxon>Bacillota</taxon>
        <taxon>Clostridia</taxon>
        <taxon>Lachnospirales</taxon>
        <taxon>Lachnospiraceae</taxon>
        <taxon>Fusicatenibacter</taxon>
    </lineage>
</organism>
<evidence type="ECO:0000313" key="3">
    <source>
        <dbReference type="EMBL" id="MCC2189525.1"/>
    </source>
</evidence>
<dbReference type="Proteomes" id="UP001197875">
    <property type="component" value="Unassembled WGS sequence"/>
</dbReference>
<protein>
    <submittedName>
        <fullName evidence="3">DUF4367 domain-containing protein</fullName>
    </submittedName>
</protein>
<accession>A0AAE3J6G6</accession>
<keyword evidence="1" id="KW-0472">Membrane</keyword>
<dbReference type="InterPro" id="IPR025377">
    <property type="entry name" value="DUF4367"/>
</dbReference>
<dbReference type="Pfam" id="PF14285">
    <property type="entry name" value="DUF4367"/>
    <property type="match status" value="1"/>
</dbReference>
<name>A0AAE3J6G6_9FIRM</name>
<sequence length="302" mass="34757">MKRDRDLEKEKVESLYVTREMAEDKEMDEKIRQDLIHVADQAEKEFQEEEALGAPRMKPEEKQQLFDDIVGELKKKGIWEESPEDQLSAEDREALRLGRELLNNPKKKRSAVIHKIFKGVAGAAVVAVGVFVLSMSSEANREKVLSVWNSLVGEELRTNIDVSEDGTKYSEEFSEQKAFDLIKNELGIDALKIIYIPNGMYYDSYLIDQEDGMAIIYYRYNNSIITVYMYKESLTSSHSQKFDGEIIDSIDIHSKEIKTKIWKVDGDQESFASGFEYNNAYYMISGNMPEDEFKKMIASVAF</sequence>
<keyword evidence="4" id="KW-1185">Reference proteome</keyword>